<reference evidence="2" key="1">
    <citation type="submission" date="2020-05" db="EMBL/GenBank/DDBJ databases">
        <authorList>
            <person name="Chiriac C."/>
            <person name="Salcher M."/>
            <person name="Ghai R."/>
            <person name="Kavagutti S V."/>
        </authorList>
    </citation>
    <scope>NUCLEOTIDE SEQUENCE</scope>
</reference>
<dbReference type="Gene3D" id="3.40.50.720">
    <property type="entry name" value="NAD(P)-binding Rossmann-like Domain"/>
    <property type="match status" value="1"/>
</dbReference>
<dbReference type="Pfam" id="PF01370">
    <property type="entry name" value="Epimerase"/>
    <property type="match status" value="1"/>
</dbReference>
<sequence>MSKTVVIAGASGVVGQTALNHYLEQGWDVVALSRRQPMTLSDRPFRHLSVDLRDGEATRSALESVGPVDQLVYAALYEKPGLIAGWREADQMTTNRAMLANTVEALAPSGLGHVVLLQGTKAYGVHLMPLRIPAKESQPRVEHENFYWLQEDYLTSAAAEMAFGYTIFRPQFVFGDAIGSAMNLVALIGIYGSICAREGRPFGYPGGASYVAEGTDARLLAKAFMWSESSPAAYNQTFNITNGDVFEWRDMWPALGAALGANVGSDNPTSMAEFMPAHEATWNEIVRDSGLRDLPLSAYLGESHFYADYAFGYDSRDRVSDHGTAPAFVSSVKLRRAGLVDVYDTQATFLEWFDILRQLKLLPPA</sequence>
<evidence type="ECO:0000259" key="1">
    <source>
        <dbReference type="Pfam" id="PF01370"/>
    </source>
</evidence>
<dbReference type="PANTHER" id="PTHR32487">
    <property type="entry name" value="3-OXO-DELTA(4,5)-STEROID 5-BETA-REDUCTASE"/>
    <property type="match status" value="1"/>
</dbReference>
<dbReference type="EMBL" id="CAFBNF010000116">
    <property type="protein sequence ID" value="CAB4945628.1"/>
    <property type="molecule type" value="Genomic_DNA"/>
</dbReference>
<gene>
    <name evidence="2" type="ORF">UFOPK3773_01109</name>
</gene>
<dbReference type="PANTHER" id="PTHR32487:SF0">
    <property type="entry name" value="3-OXO-DELTA(4,5)-STEROID 5-BETA-REDUCTASE"/>
    <property type="match status" value="1"/>
</dbReference>
<dbReference type="InterPro" id="IPR036291">
    <property type="entry name" value="NAD(P)-bd_dom_sf"/>
</dbReference>
<feature type="domain" description="NAD-dependent epimerase/dehydratase" evidence="1">
    <location>
        <begin position="5"/>
        <end position="176"/>
    </location>
</feature>
<dbReference type="AlphaFoldDB" id="A0A6J7JPQ7"/>
<evidence type="ECO:0000313" key="2">
    <source>
        <dbReference type="EMBL" id="CAB4945628.1"/>
    </source>
</evidence>
<organism evidence="2">
    <name type="scientific">freshwater metagenome</name>
    <dbReference type="NCBI Taxonomy" id="449393"/>
    <lineage>
        <taxon>unclassified sequences</taxon>
        <taxon>metagenomes</taxon>
        <taxon>ecological metagenomes</taxon>
    </lineage>
</organism>
<accession>A0A6J7JPQ7</accession>
<proteinExistence type="predicted"/>
<dbReference type="SUPFAM" id="SSF51735">
    <property type="entry name" value="NAD(P)-binding Rossmann-fold domains"/>
    <property type="match status" value="1"/>
</dbReference>
<protein>
    <submittedName>
        <fullName evidence="2">Unannotated protein</fullName>
    </submittedName>
</protein>
<dbReference type="InterPro" id="IPR001509">
    <property type="entry name" value="Epimerase_deHydtase"/>
</dbReference>
<name>A0A6J7JPQ7_9ZZZZ</name>